<organism evidence="2">
    <name type="scientific">Laccaria bicolor (strain S238N-H82 / ATCC MYA-4686)</name>
    <name type="common">Bicoloured deceiver</name>
    <name type="synonym">Laccaria laccata var. bicolor</name>
    <dbReference type="NCBI Taxonomy" id="486041"/>
    <lineage>
        <taxon>Eukaryota</taxon>
        <taxon>Fungi</taxon>
        <taxon>Dikarya</taxon>
        <taxon>Basidiomycota</taxon>
        <taxon>Agaricomycotina</taxon>
        <taxon>Agaricomycetes</taxon>
        <taxon>Agaricomycetidae</taxon>
        <taxon>Agaricales</taxon>
        <taxon>Agaricineae</taxon>
        <taxon>Hydnangiaceae</taxon>
        <taxon>Laccaria</taxon>
    </lineage>
</organism>
<name>B0DU34_LACBS</name>
<gene>
    <name evidence="1" type="ORF">LACBIDRAFT_332859</name>
</gene>
<evidence type="ECO:0000313" key="2">
    <source>
        <dbReference type="Proteomes" id="UP000001194"/>
    </source>
</evidence>
<dbReference type="AlphaFoldDB" id="B0DU34"/>
<dbReference type="OrthoDB" id="1584384at2759"/>
<dbReference type="InParanoid" id="B0DU34"/>
<evidence type="ECO:0000313" key="1">
    <source>
        <dbReference type="EMBL" id="EDR01834.1"/>
    </source>
</evidence>
<proteinExistence type="predicted"/>
<dbReference type="GeneID" id="6083081"/>
<dbReference type="HOGENOM" id="CLU_816535_0_0_1"/>
<dbReference type="Proteomes" id="UP000001194">
    <property type="component" value="Unassembled WGS sequence"/>
</dbReference>
<dbReference type="KEGG" id="lbc:LACBIDRAFT_332859"/>
<reference evidence="1 2" key="1">
    <citation type="journal article" date="2008" name="Nature">
        <title>The genome of Laccaria bicolor provides insights into mycorrhizal symbiosis.</title>
        <authorList>
            <person name="Martin F."/>
            <person name="Aerts A."/>
            <person name="Ahren D."/>
            <person name="Brun A."/>
            <person name="Danchin E.G.J."/>
            <person name="Duchaussoy F."/>
            <person name="Gibon J."/>
            <person name="Kohler A."/>
            <person name="Lindquist E."/>
            <person name="Pereda V."/>
            <person name="Salamov A."/>
            <person name="Shapiro H.J."/>
            <person name="Wuyts J."/>
            <person name="Blaudez D."/>
            <person name="Buee M."/>
            <person name="Brokstein P."/>
            <person name="Canbaeck B."/>
            <person name="Cohen D."/>
            <person name="Courty P.E."/>
            <person name="Coutinho P.M."/>
            <person name="Delaruelle C."/>
            <person name="Detter J.C."/>
            <person name="Deveau A."/>
            <person name="DiFazio S."/>
            <person name="Duplessis S."/>
            <person name="Fraissinet-Tachet L."/>
            <person name="Lucic E."/>
            <person name="Frey-Klett P."/>
            <person name="Fourrey C."/>
            <person name="Feussner I."/>
            <person name="Gay G."/>
            <person name="Grimwood J."/>
            <person name="Hoegger P.J."/>
            <person name="Jain P."/>
            <person name="Kilaru S."/>
            <person name="Labbe J."/>
            <person name="Lin Y.C."/>
            <person name="Legue V."/>
            <person name="Le Tacon F."/>
            <person name="Marmeisse R."/>
            <person name="Melayah D."/>
            <person name="Montanini B."/>
            <person name="Muratet M."/>
            <person name="Nehls U."/>
            <person name="Niculita-Hirzel H."/>
            <person name="Oudot-Le Secq M.P."/>
            <person name="Peter M."/>
            <person name="Quesneville H."/>
            <person name="Rajashekar B."/>
            <person name="Reich M."/>
            <person name="Rouhier N."/>
            <person name="Schmutz J."/>
            <person name="Yin T."/>
            <person name="Chalot M."/>
            <person name="Henrissat B."/>
            <person name="Kuees U."/>
            <person name="Lucas S."/>
            <person name="Van de Peer Y."/>
            <person name="Podila G.K."/>
            <person name="Polle A."/>
            <person name="Pukkila P.J."/>
            <person name="Richardson P.M."/>
            <person name="Rouze P."/>
            <person name="Sanders I.R."/>
            <person name="Stajich J.E."/>
            <person name="Tunlid A."/>
            <person name="Tuskan G."/>
            <person name="Grigoriev I.V."/>
        </authorList>
    </citation>
    <scope>NUCLEOTIDE SEQUENCE [LARGE SCALE GENOMIC DNA]</scope>
    <source>
        <strain evidence="2">S238N-H82 / ATCC MYA-4686</strain>
    </source>
</reference>
<keyword evidence="2" id="KW-1185">Reference proteome</keyword>
<dbReference type="STRING" id="486041.B0DU34"/>
<dbReference type="EMBL" id="DS547135">
    <property type="protein sequence ID" value="EDR01834.1"/>
    <property type="molecule type" value="Genomic_DNA"/>
</dbReference>
<sequence length="340" mass="37511">MNVPSKREVQSSIMILLDPLISLALQATWYCCSCHEHLDLTDDQFSNMNRLASFRNPSTVVKVIPPLSACASGVPRREGGIILGGVEAALFLGRGNRIDPVAWIVGTCDGDSDWCLKVPLFLCAPSGSWRLDTIDAKAFSPVASTGQEVVIIFRLIRSQHLDVKWWPICTMGHCSSKFPCASAAGKTGRTDILENASGKPSGKIGCEELPSMIPQQVELSKPLGIMTVAIIFSLLFCDGNEIHKFAPSYWRHYFGERLQKGVGPFHMTNPQSELIMGIKLHIPSGVERHWILVMKSNHWGYQSPKEFVAAGDFLVYKFPVWTCVAGAWLGLAEPREPSQK</sequence>
<protein>
    <submittedName>
        <fullName evidence="1">Predicted protein</fullName>
    </submittedName>
</protein>
<dbReference type="RefSeq" id="XP_001887444.1">
    <property type="nucleotide sequence ID" value="XM_001887409.1"/>
</dbReference>
<accession>B0DU34</accession>